<dbReference type="InterPro" id="IPR036873">
    <property type="entry name" value="Rhodanese-like_dom_sf"/>
</dbReference>
<dbReference type="CDD" id="cd00757">
    <property type="entry name" value="ThiF_MoeB_HesA_family"/>
    <property type="match status" value="1"/>
</dbReference>
<keyword evidence="3" id="KW-1185">Reference proteome</keyword>
<dbReference type="RefSeq" id="WP_275279058.1">
    <property type="nucleotide sequence ID" value="NZ_CP119108.1"/>
</dbReference>
<dbReference type="PANTHER" id="PTHR43267:SF1">
    <property type="entry name" value="TRNA THREONYLCARBAMOYLADENOSINE DEHYDRATASE"/>
    <property type="match status" value="1"/>
</dbReference>
<reference evidence="2 3" key="1">
    <citation type="submission" date="2023-03" db="EMBL/GenBank/DDBJ databases">
        <title>Genome sequence of Microbacterium sp. KACC 23027.</title>
        <authorList>
            <person name="Kim S."/>
            <person name="Heo J."/>
            <person name="Kwon S.-W."/>
        </authorList>
    </citation>
    <scope>NUCLEOTIDE SEQUENCE [LARGE SCALE GENOMIC DNA]</scope>
    <source>
        <strain evidence="2 3">KACC 23027</strain>
    </source>
</reference>
<evidence type="ECO:0000313" key="3">
    <source>
        <dbReference type="Proteomes" id="UP001214553"/>
    </source>
</evidence>
<dbReference type="SUPFAM" id="SSF52821">
    <property type="entry name" value="Rhodanese/Cell cycle control phosphatase"/>
    <property type="match status" value="1"/>
</dbReference>
<keyword evidence="2" id="KW-0808">Transferase</keyword>
<dbReference type="SUPFAM" id="SSF69572">
    <property type="entry name" value="Activating enzymes of the ubiquitin-like proteins"/>
    <property type="match status" value="1"/>
</dbReference>
<name>A0ABY8C3E1_9MICO</name>
<gene>
    <name evidence="2" type="ORF">PU630_03970</name>
</gene>
<dbReference type="Pfam" id="PF00581">
    <property type="entry name" value="Rhodanese"/>
    <property type="match status" value="1"/>
</dbReference>
<dbReference type="PROSITE" id="PS50206">
    <property type="entry name" value="RHODANESE_3"/>
    <property type="match status" value="1"/>
</dbReference>
<dbReference type="InterPro" id="IPR045886">
    <property type="entry name" value="ThiF/MoeB/HesA"/>
</dbReference>
<sequence>MLPPLVEPVIALSDAEQMRTARHQRLAGFGPDGQRRLAAARVGVIGAGGLGSPAILALSAAGVGELVVFDDDDVDASNLQRQVIHRRQDIGRPKTDSAERVAAERSETRVRPVRTRLTHDNAAELLDGVDLVLDGTDSFDSREIVAVACERLDVPVVWGTVQEFAGLVTVFWSAPPAPAEPVRLRDLYPSGSEAPACSAVGVLGPVCLQVGALMATEAIKLITGIGRPLLGRVALIDALAGTQREAPLRATRASDAAPAVSAPLTEVDEPGETDVVIDVREDAEVVTGMLPGARHVPLRALLGDATGVAGSLGGQPAVLVCQVGVRARTAAYALKAAGAHVTVLRGGMDGWNARRKEHA</sequence>
<dbReference type="PANTHER" id="PTHR43267">
    <property type="entry name" value="TRNA THREONYLCARBAMOYLADENOSINE DEHYDRATASE"/>
    <property type="match status" value="1"/>
</dbReference>
<evidence type="ECO:0000313" key="2">
    <source>
        <dbReference type="EMBL" id="WEG09735.1"/>
    </source>
</evidence>
<dbReference type="GO" id="GO:0016779">
    <property type="term" value="F:nucleotidyltransferase activity"/>
    <property type="evidence" value="ECO:0007669"/>
    <property type="project" value="UniProtKB-KW"/>
</dbReference>
<dbReference type="InterPro" id="IPR035985">
    <property type="entry name" value="Ubiquitin-activating_enz"/>
</dbReference>
<dbReference type="CDD" id="cd00158">
    <property type="entry name" value="RHOD"/>
    <property type="match status" value="1"/>
</dbReference>
<dbReference type="Gene3D" id="3.40.250.10">
    <property type="entry name" value="Rhodanese-like domain"/>
    <property type="match status" value="1"/>
</dbReference>
<keyword evidence="2" id="KW-0548">Nucleotidyltransferase</keyword>
<dbReference type="InterPro" id="IPR001763">
    <property type="entry name" value="Rhodanese-like_dom"/>
</dbReference>
<feature type="domain" description="Rhodanese" evidence="1">
    <location>
        <begin position="270"/>
        <end position="353"/>
    </location>
</feature>
<protein>
    <submittedName>
        <fullName evidence="2">ThiF family adenylyltransferase</fullName>
    </submittedName>
</protein>
<evidence type="ECO:0000259" key="1">
    <source>
        <dbReference type="PROSITE" id="PS50206"/>
    </source>
</evidence>
<dbReference type="EMBL" id="CP119108">
    <property type="protein sequence ID" value="WEG09735.1"/>
    <property type="molecule type" value="Genomic_DNA"/>
</dbReference>
<dbReference type="Pfam" id="PF00899">
    <property type="entry name" value="ThiF"/>
    <property type="match status" value="1"/>
</dbReference>
<dbReference type="InterPro" id="IPR000594">
    <property type="entry name" value="ThiF_NAD_FAD-bd"/>
</dbReference>
<dbReference type="Proteomes" id="UP001214553">
    <property type="component" value="Chromosome"/>
</dbReference>
<dbReference type="SMART" id="SM00450">
    <property type="entry name" value="RHOD"/>
    <property type="match status" value="1"/>
</dbReference>
<dbReference type="Gene3D" id="3.40.50.720">
    <property type="entry name" value="NAD(P)-binding Rossmann-like Domain"/>
    <property type="match status" value="1"/>
</dbReference>
<accession>A0ABY8C3E1</accession>
<proteinExistence type="predicted"/>
<organism evidence="2 3">
    <name type="scientific">Microbacterium horticulturae</name>
    <dbReference type="NCBI Taxonomy" id="3028316"/>
    <lineage>
        <taxon>Bacteria</taxon>
        <taxon>Bacillati</taxon>
        <taxon>Actinomycetota</taxon>
        <taxon>Actinomycetes</taxon>
        <taxon>Micrococcales</taxon>
        <taxon>Microbacteriaceae</taxon>
        <taxon>Microbacterium</taxon>
    </lineage>
</organism>